<name>A0A9Y2MYY2_9PSEU</name>
<sequence length="253" mass="27105">MVMPSSKAVFGYDVIGSSSVEDDQLETLRSDAKELVEAALDKAGIDLATQRNYSGTGDGSLSAFSEPDLPALIDTAYELHCLLYNHNRRHLPTIQVRLAAHSGPVVVSDREHFQRPTIDLARLLDAKEFKALVKALNARLAVTAALIISDQAYRDAVKGRHTKKLTPHDFARLEVENKEFSAHCWVWAPGLDPDALPEIDPSPTAAPAATRPQGEIPSGTSSQHIGGSVYGVAIGGNNSGSITSNIGYPGGQR</sequence>
<evidence type="ECO:0000313" key="2">
    <source>
        <dbReference type="EMBL" id="WIX80544.1"/>
    </source>
</evidence>
<dbReference type="KEGG" id="acab:QRX50_07175"/>
<proteinExistence type="predicted"/>
<reference evidence="2 3" key="1">
    <citation type="submission" date="2023-06" db="EMBL/GenBank/DDBJ databases">
        <authorList>
            <person name="Oyuntsetseg B."/>
            <person name="Kim S.B."/>
        </authorList>
    </citation>
    <scope>NUCLEOTIDE SEQUENCE [LARGE SCALE GENOMIC DNA]</scope>
    <source>
        <strain evidence="2 3">2-15</strain>
    </source>
</reference>
<dbReference type="RefSeq" id="WP_285971173.1">
    <property type="nucleotide sequence ID" value="NZ_CP127294.1"/>
</dbReference>
<gene>
    <name evidence="2" type="ORF">QRX50_07175</name>
</gene>
<keyword evidence="3" id="KW-1185">Reference proteome</keyword>
<evidence type="ECO:0000256" key="1">
    <source>
        <dbReference type="SAM" id="MobiDB-lite"/>
    </source>
</evidence>
<dbReference type="EMBL" id="CP127294">
    <property type="protein sequence ID" value="WIX80544.1"/>
    <property type="molecule type" value="Genomic_DNA"/>
</dbReference>
<feature type="region of interest" description="Disordered" evidence="1">
    <location>
        <begin position="196"/>
        <end position="224"/>
    </location>
</feature>
<accession>A0A9Y2MYY2</accession>
<organism evidence="2 3">
    <name type="scientific">Amycolatopsis carbonis</name>
    <dbReference type="NCBI Taxonomy" id="715471"/>
    <lineage>
        <taxon>Bacteria</taxon>
        <taxon>Bacillati</taxon>
        <taxon>Actinomycetota</taxon>
        <taxon>Actinomycetes</taxon>
        <taxon>Pseudonocardiales</taxon>
        <taxon>Pseudonocardiaceae</taxon>
        <taxon>Amycolatopsis</taxon>
    </lineage>
</organism>
<dbReference type="Gene3D" id="3.30.70.1230">
    <property type="entry name" value="Nucleotide cyclase"/>
    <property type="match status" value="1"/>
</dbReference>
<dbReference type="SUPFAM" id="SSF55073">
    <property type="entry name" value="Nucleotide cyclase"/>
    <property type="match status" value="1"/>
</dbReference>
<evidence type="ECO:0000313" key="3">
    <source>
        <dbReference type="Proteomes" id="UP001236014"/>
    </source>
</evidence>
<feature type="compositionally biased region" description="Low complexity" evidence="1">
    <location>
        <begin position="201"/>
        <end position="212"/>
    </location>
</feature>
<dbReference type="Proteomes" id="UP001236014">
    <property type="component" value="Chromosome"/>
</dbReference>
<protein>
    <submittedName>
        <fullName evidence="2">Uncharacterized protein</fullName>
    </submittedName>
</protein>
<dbReference type="AlphaFoldDB" id="A0A9Y2MYY2"/>
<dbReference type="InterPro" id="IPR029787">
    <property type="entry name" value="Nucleotide_cyclase"/>
</dbReference>